<dbReference type="NCBIfam" id="TIGR00621">
    <property type="entry name" value="ssb"/>
    <property type="match status" value="1"/>
</dbReference>
<dbReference type="PIRSF" id="PIRSF002070">
    <property type="entry name" value="SSB"/>
    <property type="match status" value="1"/>
</dbReference>
<evidence type="ECO:0000313" key="5">
    <source>
        <dbReference type="EMBL" id="OOR88629.1"/>
    </source>
</evidence>
<protein>
    <recommendedName>
        <fullName evidence="2 3">Single-stranded DNA-binding protein</fullName>
        <shortName evidence="2">SSB</shortName>
    </recommendedName>
</protein>
<evidence type="ECO:0000256" key="3">
    <source>
        <dbReference type="PIRNR" id="PIRNR002070"/>
    </source>
</evidence>
<comment type="caution">
    <text evidence="2">Lacks conserved residue(s) required for the propagation of feature annotation.</text>
</comment>
<reference evidence="5 7" key="1">
    <citation type="submission" date="2017-02" db="EMBL/GenBank/DDBJ databases">
        <title>Draft genome sequence of Moraxella caviae CCUG 355 type strain.</title>
        <authorList>
            <person name="Engstrom-Jakobsson H."/>
            <person name="Salva-Serra F."/>
            <person name="Thorell K."/>
            <person name="Gonzales-Siles L."/>
            <person name="Karlsson R."/>
            <person name="Boulund F."/>
            <person name="Engstrand L."/>
            <person name="Moore E."/>
        </authorList>
    </citation>
    <scope>NUCLEOTIDE SEQUENCE [LARGE SCALE GENOMIC DNA]</scope>
    <source>
        <strain evidence="5 7">CCUG 355</strain>
    </source>
</reference>
<comment type="subunit">
    <text evidence="2">Homotetramer.</text>
</comment>
<dbReference type="AlphaFoldDB" id="A0A1S9ZZ07"/>
<dbReference type="GO" id="GO:0003697">
    <property type="term" value="F:single-stranded DNA binding"/>
    <property type="evidence" value="ECO:0007669"/>
    <property type="project" value="UniProtKB-UniRule"/>
</dbReference>
<feature type="compositionally biased region" description="Polar residues" evidence="4">
    <location>
        <begin position="130"/>
        <end position="153"/>
    </location>
</feature>
<dbReference type="Proteomes" id="UP000190435">
    <property type="component" value="Unassembled WGS sequence"/>
</dbReference>
<reference evidence="6 8" key="2">
    <citation type="submission" date="2018-06" db="EMBL/GenBank/DDBJ databases">
        <authorList>
            <consortium name="Pathogen Informatics"/>
            <person name="Doyle S."/>
        </authorList>
    </citation>
    <scope>NUCLEOTIDE SEQUENCE [LARGE SCALE GENOMIC DNA]</scope>
    <source>
        <strain evidence="6 8">NCTC10293</strain>
    </source>
</reference>
<evidence type="ECO:0000256" key="4">
    <source>
        <dbReference type="SAM" id="MobiDB-lite"/>
    </source>
</evidence>
<dbReference type="STRING" id="34060.B0181_07895"/>
<evidence type="ECO:0000313" key="6">
    <source>
        <dbReference type="EMBL" id="STZ13688.1"/>
    </source>
</evidence>
<dbReference type="GO" id="GO:0009295">
    <property type="term" value="C:nucleoid"/>
    <property type="evidence" value="ECO:0007669"/>
    <property type="project" value="TreeGrafter"/>
</dbReference>
<dbReference type="RefSeq" id="WP_078276964.1">
    <property type="nucleotide sequence ID" value="NZ_MUXU01000048.1"/>
</dbReference>
<dbReference type="CDD" id="cd04496">
    <property type="entry name" value="SSB_OBF"/>
    <property type="match status" value="1"/>
</dbReference>
<dbReference type="GO" id="GO:0006260">
    <property type="term" value="P:DNA replication"/>
    <property type="evidence" value="ECO:0007669"/>
    <property type="project" value="InterPro"/>
</dbReference>
<dbReference type="EMBL" id="MUXU01000048">
    <property type="protein sequence ID" value="OOR88629.1"/>
    <property type="molecule type" value="Genomic_DNA"/>
</dbReference>
<gene>
    <name evidence="6" type="primary">ssb_3</name>
    <name evidence="5" type="ORF">B0181_07895</name>
    <name evidence="6" type="ORF">NCTC10293_01266</name>
</gene>
<dbReference type="Gene3D" id="2.40.50.140">
    <property type="entry name" value="Nucleic acid-binding proteins"/>
    <property type="match status" value="1"/>
</dbReference>
<keyword evidence="7" id="KW-1185">Reference proteome</keyword>
<dbReference type="EMBL" id="UGQE01000002">
    <property type="protein sequence ID" value="STZ13688.1"/>
    <property type="molecule type" value="Genomic_DNA"/>
</dbReference>
<dbReference type="OrthoDB" id="9809878at2"/>
<dbReference type="InterPro" id="IPR000424">
    <property type="entry name" value="Primosome_PriB/ssb"/>
</dbReference>
<sequence length="174" mass="19593">MLNRVTLIGSLGKDPVIHNTRDGKGKVATLSIATSERWTDRNTGERKEQTEWHTVKFFGNLAEICEKFLVKGSTVHVEGSLVTNHFVDKNGQERSQLQIRGTMMNWVGGNRRDPKAPANFQAQNGFNQQRSHNGNQAQNFNRQGQNRGFNQPMQAQQAQAQANAFVQGDDVWGW</sequence>
<dbReference type="Proteomes" id="UP000255279">
    <property type="component" value="Unassembled WGS sequence"/>
</dbReference>
<dbReference type="SUPFAM" id="SSF50249">
    <property type="entry name" value="Nucleic acid-binding proteins"/>
    <property type="match status" value="1"/>
</dbReference>
<dbReference type="Pfam" id="PF00436">
    <property type="entry name" value="SSB"/>
    <property type="match status" value="1"/>
</dbReference>
<organism evidence="5 7">
    <name type="scientific">Moraxella caviae</name>
    <dbReference type="NCBI Taxonomy" id="34060"/>
    <lineage>
        <taxon>Bacteria</taxon>
        <taxon>Pseudomonadati</taxon>
        <taxon>Pseudomonadota</taxon>
        <taxon>Gammaproteobacteria</taxon>
        <taxon>Moraxellales</taxon>
        <taxon>Moraxellaceae</taxon>
        <taxon>Moraxella</taxon>
    </lineage>
</organism>
<evidence type="ECO:0000256" key="2">
    <source>
        <dbReference type="HAMAP-Rule" id="MF_00984"/>
    </source>
</evidence>
<dbReference type="InterPro" id="IPR012340">
    <property type="entry name" value="NA-bd_OB-fold"/>
</dbReference>
<dbReference type="PROSITE" id="PS50935">
    <property type="entry name" value="SSB"/>
    <property type="match status" value="1"/>
</dbReference>
<proteinExistence type="inferred from homology"/>
<name>A0A1S9ZZ07_9GAMM</name>
<evidence type="ECO:0000313" key="8">
    <source>
        <dbReference type="Proteomes" id="UP000255279"/>
    </source>
</evidence>
<evidence type="ECO:0000313" key="7">
    <source>
        <dbReference type="Proteomes" id="UP000190435"/>
    </source>
</evidence>
<dbReference type="HAMAP" id="MF_00984">
    <property type="entry name" value="SSB"/>
    <property type="match status" value="1"/>
</dbReference>
<keyword evidence="1 2" id="KW-0238">DNA-binding</keyword>
<accession>A0A1S9ZZ07</accession>
<evidence type="ECO:0000256" key="1">
    <source>
        <dbReference type="ARBA" id="ARBA00023125"/>
    </source>
</evidence>
<feature type="region of interest" description="Disordered" evidence="4">
    <location>
        <begin position="125"/>
        <end position="162"/>
    </location>
</feature>
<dbReference type="PANTHER" id="PTHR10302:SF27">
    <property type="entry name" value="SINGLE-STRANDED DNA-BINDING PROTEIN"/>
    <property type="match status" value="1"/>
</dbReference>
<dbReference type="InterPro" id="IPR011344">
    <property type="entry name" value="ssDNA-bd"/>
</dbReference>
<dbReference type="PANTHER" id="PTHR10302">
    <property type="entry name" value="SINGLE-STRANDED DNA-BINDING PROTEIN"/>
    <property type="match status" value="1"/>
</dbReference>